<evidence type="ECO:0000256" key="2">
    <source>
        <dbReference type="SAM" id="MobiDB-lite"/>
    </source>
</evidence>
<evidence type="ECO:0000256" key="1">
    <source>
        <dbReference type="SAM" id="Coils"/>
    </source>
</evidence>
<name>A0A9N8VJC2_9GLOM</name>
<comment type="caution">
    <text evidence="3">The sequence shown here is derived from an EMBL/GenBank/DDBJ whole genome shotgun (WGS) entry which is preliminary data.</text>
</comment>
<proteinExistence type="predicted"/>
<dbReference type="Proteomes" id="UP000789739">
    <property type="component" value="Unassembled WGS sequence"/>
</dbReference>
<sequence>MQSEVDSLKQRISELEAEKVELETKNAELLKHVTEESTKREAENAELKARIAKLEQIAEKILSLKIESRNWNRNRRRLLLINRSHLLQKIFHHLSRTILMRGKNIAQPEFSTEPETSTTSLPQDIIHDSAEILDFVETMHKERISISTQSTPEPLDSKTVKKLWNQNQNKSQDKTSQSHKKKGTENIAQAGPAAQELIDPTRRSRRQRNSGRIPRSNNEW</sequence>
<evidence type="ECO:0000313" key="3">
    <source>
        <dbReference type="EMBL" id="CAG8454929.1"/>
    </source>
</evidence>
<reference evidence="3" key="1">
    <citation type="submission" date="2021-06" db="EMBL/GenBank/DDBJ databases">
        <authorList>
            <person name="Kallberg Y."/>
            <person name="Tangrot J."/>
            <person name="Rosling A."/>
        </authorList>
    </citation>
    <scope>NUCLEOTIDE SEQUENCE</scope>
    <source>
        <strain evidence="3">BR232B</strain>
    </source>
</reference>
<dbReference type="EMBL" id="CAJVPI010000012">
    <property type="protein sequence ID" value="CAG8454929.1"/>
    <property type="molecule type" value="Genomic_DNA"/>
</dbReference>
<feature type="region of interest" description="Disordered" evidence="2">
    <location>
        <begin position="165"/>
        <end position="220"/>
    </location>
</feature>
<feature type="coiled-coil region" evidence="1">
    <location>
        <begin position="5"/>
        <end position="64"/>
    </location>
</feature>
<evidence type="ECO:0000313" key="4">
    <source>
        <dbReference type="Proteomes" id="UP000789739"/>
    </source>
</evidence>
<dbReference type="AlphaFoldDB" id="A0A9N8VJC2"/>
<gene>
    <name evidence="3" type="ORF">PBRASI_LOCUS257</name>
</gene>
<protein>
    <submittedName>
        <fullName evidence="3">8310_t:CDS:1</fullName>
    </submittedName>
</protein>
<accession>A0A9N8VJC2</accession>
<feature type="compositionally biased region" description="Low complexity" evidence="2">
    <location>
        <begin position="210"/>
        <end position="220"/>
    </location>
</feature>
<organism evidence="3 4">
    <name type="scientific">Paraglomus brasilianum</name>
    <dbReference type="NCBI Taxonomy" id="144538"/>
    <lineage>
        <taxon>Eukaryota</taxon>
        <taxon>Fungi</taxon>
        <taxon>Fungi incertae sedis</taxon>
        <taxon>Mucoromycota</taxon>
        <taxon>Glomeromycotina</taxon>
        <taxon>Glomeromycetes</taxon>
        <taxon>Paraglomerales</taxon>
        <taxon>Paraglomeraceae</taxon>
        <taxon>Paraglomus</taxon>
    </lineage>
</organism>
<dbReference type="OrthoDB" id="2439280at2759"/>
<keyword evidence="4" id="KW-1185">Reference proteome</keyword>
<keyword evidence="1" id="KW-0175">Coiled coil</keyword>